<keyword evidence="10" id="KW-1185">Reference proteome</keyword>
<protein>
    <recommendedName>
        <fullName evidence="2">histidine kinase</fullName>
        <ecNumber evidence="2">2.7.13.3</ecNumber>
    </recommendedName>
</protein>
<organism evidence="9 10">
    <name type="scientific">Rhodopirellula sallentina SM41</name>
    <dbReference type="NCBI Taxonomy" id="1263870"/>
    <lineage>
        <taxon>Bacteria</taxon>
        <taxon>Pseudomonadati</taxon>
        <taxon>Planctomycetota</taxon>
        <taxon>Planctomycetia</taxon>
        <taxon>Pirellulales</taxon>
        <taxon>Pirellulaceae</taxon>
        <taxon>Rhodopirellula</taxon>
    </lineage>
</organism>
<dbReference type="SMART" id="SM00388">
    <property type="entry name" value="HisKA"/>
    <property type="match status" value="1"/>
</dbReference>
<keyword evidence="6" id="KW-0175">Coiled coil</keyword>
<keyword evidence="3" id="KW-0597">Phosphoprotein</keyword>
<accession>M5TSX8</accession>
<name>M5TSX8_9BACT</name>
<dbReference type="FunFam" id="3.30.565.10:FF:000006">
    <property type="entry name" value="Sensor histidine kinase WalK"/>
    <property type="match status" value="1"/>
</dbReference>
<evidence type="ECO:0000259" key="8">
    <source>
        <dbReference type="PROSITE" id="PS50109"/>
    </source>
</evidence>
<dbReference type="PANTHER" id="PTHR43304:SF1">
    <property type="entry name" value="PAC DOMAIN-CONTAINING PROTEIN"/>
    <property type="match status" value="1"/>
</dbReference>
<dbReference type="SUPFAM" id="SSF55874">
    <property type="entry name" value="ATPase domain of HSP90 chaperone/DNA topoisomerase II/histidine kinase"/>
    <property type="match status" value="1"/>
</dbReference>
<evidence type="ECO:0000256" key="1">
    <source>
        <dbReference type="ARBA" id="ARBA00000085"/>
    </source>
</evidence>
<dbReference type="OrthoDB" id="229369at2"/>
<dbReference type="InterPro" id="IPR004358">
    <property type="entry name" value="Sig_transdc_His_kin-like_C"/>
</dbReference>
<evidence type="ECO:0000256" key="6">
    <source>
        <dbReference type="SAM" id="Coils"/>
    </source>
</evidence>
<evidence type="ECO:0000256" key="7">
    <source>
        <dbReference type="SAM" id="Phobius"/>
    </source>
</evidence>
<dbReference type="Gene3D" id="1.10.287.130">
    <property type="match status" value="1"/>
</dbReference>
<evidence type="ECO:0000256" key="2">
    <source>
        <dbReference type="ARBA" id="ARBA00012438"/>
    </source>
</evidence>
<dbReference type="InterPro" id="IPR036097">
    <property type="entry name" value="HisK_dim/P_sf"/>
</dbReference>
<keyword evidence="7" id="KW-1133">Transmembrane helix</keyword>
<keyword evidence="4" id="KW-0808">Transferase</keyword>
<evidence type="ECO:0000256" key="3">
    <source>
        <dbReference type="ARBA" id="ARBA00022553"/>
    </source>
</evidence>
<dbReference type="InterPro" id="IPR003594">
    <property type="entry name" value="HATPase_dom"/>
</dbReference>
<evidence type="ECO:0000256" key="5">
    <source>
        <dbReference type="ARBA" id="ARBA00022777"/>
    </source>
</evidence>
<comment type="catalytic activity">
    <reaction evidence="1">
        <text>ATP + protein L-histidine = ADP + protein N-phospho-L-histidine.</text>
        <dbReference type="EC" id="2.7.13.3"/>
    </reaction>
</comment>
<dbReference type="PRINTS" id="PR00344">
    <property type="entry name" value="BCTRLSENSOR"/>
</dbReference>
<dbReference type="InterPro" id="IPR003661">
    <property type="entry name" value="HisK_dim/P_dom"/>
</dbReference>
<evidence type="ECO:0000256" key="4">
    <source>
        <dbReference type="ARBA" id="ARBA00022679"/>
    </source>
</evidence>
<keyword evidence="7" id="KW-0472">Membrane</keyword>
<dbReference type="PANTHER" id="PTHR43304">
    <property type="entry name" value="PHYTOCHROME-LIKE PROTEIN CPH1"/>
    <property type="match status" value="1"/>
</dbReference>
<evidence type="ECO:0000313" key="9">
    <source>
        <dbReference type="EMBL" id="EMI52169.1"/>
    </source>
</evidence>
<feature type="coiled-coil region" evidence="6">
    <location>
        <begin position="221"/>
        <end position="255"/>
    </location>
</feature>
<dbReference type="RefSeq" id="WP_008688330.1">
    <property type="nucleotide sequence ID" value="NZ_ANOH01000445.1"/>
</dbReference>
<dbReference type="InterPro" id="IPR005467">
    <property type="entry name" value="His_kinase_dom"/>
</dbReference>
<dbReference type="SMART" id="SM00387">
    <property type="entry name" value="HATPase_c"/>
    <property type="match status" value="1"/>
</dbReference>
<dbReference type="EMBL" id="ANOH01000445">
    <property type="protein sequence ID" value="EMI52169.1"/>
    <property type="molecule type" value="Genomic_DNA"/>
</dbReference>
<dbReference type="CDD" id="cd00082">
    <property type="entry name" value="HisKA"/>
    <property type="match status" value="1"/>
</dbReference>
<reference evidence="9 10" key="1">
    <citation type="journal article" date="2013" name="Mar. Genomics">
        <title>Expression of sulfatases in Rhodopirellula baltica and the diversity of sulfatases in the genus Rhodopirellula.</title>
        <authorList>
            <person name="Wegner C.E."/>
            <person name="Richter-Heitmann T."/>
            <person name="Klindworth A."/>
            <person name="Klockow C."/>
            <person name="Richter M."/>
            <person name="Achstetter T."/>
            <person name="Glockner F.O."/>
            <person name="Harder J."/>
        </authorList>
    </citation>
    <scope>NUCLEOTIDE SEQUENCE [LARGE SCALE GENOMIC DNA]</scope>
    <source>
        <strain evidence="9 10">SM41</strain>
    </source>
</reference>
<dbReference type="Pfam" id="PF00512">
    <property type="entry name" value="HisKA"/>
    <property type="match status" value="1"/>
</dbReference>
<keyword evidence="5 9" id="KW-0418">Kinase</keyword>
<feature type="transmembrane region" description="Helical" evidence="7">
    <location>
        <begin position="35"/>
        <end position="56"/>
    </location>
</feature>
<gene>
    <name evidence="9" type="ORF">RSSM_06409</name>
</gene>
<sequence length="504" mass="56238">MLSAINEVSATEESSRATVLLEKQQLAIYRRTDRLFAILMAVQWIAGIAASLWISPRTWSGSESETHLHVWAAIFLGGAIASLPIVLVWCSSGRTLTRHVIAVSQMLMGALFIHLSGGRIEAHFHLFGSLAFLACYRDWKVLTTATIVAAMDHWVRGWFWPESVYGVIGGASFRFLEHAGWMLFENIFLIITIRQSIDDMALNARNQATLETTNTRIELEVQRRTRELRNALAEIEQTSNQLADANKTLEEQNHELDQFTYIASHDLQEPVRKLVSFSRLLEQDIDCELNEDAQRDLEFIVDAANRMRNLVQALLELSRVGRAAMKHDPVDLGECVDDAINALQLAIEESDAVVSRDDLPVVVGDRVMLTQLYQNLISNALKFVKEQTPVVHLTCYMGEGQVLLGVRDNGIGMKSEYAERIFQPFQRLHNRGEYEGTGIGLSICKRTVQRHGGEISVESELGKGTHFYFSLPLASPPVSSTSGDKPVVVAPLGFANDFSSAVQV</sequence>
<dbReference type="SUPFAM" id="SSF47384">
    <property type="entry name" value="Homodimeric domain of signal transducing histidine kinase"/>
    <property type="match status" value="1"/>
</dbReference>
<proteinExistence type="predicted"/>
<dbReference type="InterPro" id="IPR052162">
    <property type="entry name" value="Sensor_kinase/Photoreceptor"/>
</dbReference>
<dbReference type="InterPro" id="IPR036890">
    <property type="entry name" value="HATPase_C_sf"/>
</dbReference>
<dbReference type="Proteomes" id="UP000011885">
    <property type="component" value="Unassembled WGS sequence"/>
</dbReference>
<feature type="domain" description="Histidine kinase" evidence="8">
    <location>
        <begin position="262"/>
        <end position="475"/>
    </location>
</feature>
<dbReference type="PATRIC" id="fig|1263870.3.peg.6792"/>
<dbReference type="AlphaFoldDB" id="M5TSX8"/>
<keyword evidence="7" id="KW-0812">Transmembrane</keyword>
<comment type="caution">
    <text evidence="9">The sequence shown here is derived from an EMBL/GenBank/DDBJ whole genome shotgun (WGS) entry which is preliminary data.</text>
</comment>
<dbReference type="Pfam" id="PF02518">
    <property type="entry name" value="HATPase_c"/>
    <property type="match status" value="1"/>
</dbReference>
<dbReference type="Gene3D" id="3.30.565.10">
    <property type="entry name" value="Histidine kinase-like ATPase, C-terminal domain"/>
    <property type="match status" value="1"/>
</dbReference>
<dbReference type="GO" id="GO:0000155">
    <property type="term" value="F:phosphorelay sensor kinase activity"/>
    <property type="evidence" value="ECO:0007669"/>
    <property type="project" value="InterPro"/>
</dbReference>
<dbReference type="EC" id="2.7.13.3" evidence="2"/>
<feature type="transmembrane region" description="Helical" evidence="7">
    <location>
        <begin position="96"/>
        <end position="115"/>
    </location>
</feature>
<feature type="transmembrane region" description="Helical" evidence="7">
    <location>
        <begin position="68"/>
        <end position="89"/>
    </location>
</feature>
<evidence type="ECO:0000313" key="10">
    <source>
        <dbReference type="Proteomes" id="UP000011885"/>
    </source>
</evidence>
<dbReference type="PROSITE" id="PS50109">
    <property type="entry name" value="HIS_KIN"/>
    <property type="match status" value="1"/>
</dbReference>